<dbReference type="InterPro" id="IPR038570">
    <property type="entry name" value="HicA_sf"/>
</dbReference>
<evidence type="ECO:0000256" key="4">
    <source>
        <dbReference type="ARBA" id="ARBA00022801"/>
    </source>
</evidence>
<accession>A0A0F9IU15</accession>
<evidence type="ECO:0000256" key="3">
    <source>
        <dbReference type="ARBA" id="ARBA00022759"/>
    </source>
</evidence>
<evidence type="ECO:0008006" key="8">
    <source>
        <dbReference type="Google" id="ProtNLM"/>
    </source>
</evidence>
<dbReference type="InterPro" id="IPR012933">
    <property type="entry name" value="HicA_mRNA_interferase"/>
</dbReference>
<sequence length="86" mass="9955">MNWYQIEKLALRQYKERVFLKKLRRLGCYFIRRGGGGKSSHEIWFCPYLGKVITVPIKGVGDIDPNLANKIITHDMALTQQQFNAA</sequence>
<dbReference type="EMBL" id="LAZR01011599">
    <property type="protein sequence ID" value="KKM60839.1"/>
    <property type="molecule type" value="Genomic_DNA"/>
</dbReference>
<protein>
    <recommendedName>
        <fullName evidence="8">Type II toxin-antitoxin system HicA family toxin</fullName>
    </recommendedName>
</protein>
<evidence type="ECO:0000313" key="7">
    <source>
        <dbReference type="EMBL" id="KKM60839.1"/>
    </source>
</evidence>
<keyword evidence="3" id="KW-0255">Endonuclease</keyword>
<keyword evidence="5" id="KW-0694">RNA-binding</keyword>
<keyword evidence="2" id="KW-0540">Nuclease</keyword>
<keyword evidence="4" id="KW-0378">Hydrolase</keyword>
<reference evidence="7" key="1">
    <citation type="journal article" date="2015" name="Nature">
        <title>Complex archaea that bridge the gap between prokaryotes and eukaryotes.</title>
        <authorList>
            <person name="Spang A."/>
            <person name="Saw J.H."/>
            <person name="Jorgensen S.L."/>
            <person name="Zaremba-Niedzwiedzka K."/>
            <person name="Martijn J."/>
            <person name="Lind A.E."/>
            <person name="van Eijk R."/>
            <person name="Schleper C."/>
            <person name="Guy L."/>
            <person name="Ettema T.J."/>
        </authorList>
    </citation>
    <scope>NUCLEOTIDE SEQUENCE</scope>
</reference>
<evidence type="ECO:0000256" key="1">
    <source>
        <dbReference type="ARBA" id="ARBA00022649"/>
    </source>
</evidence>
<keyword evidence="1" id="KW-1277">Toxin-antitoxin system</keyword>
<evidence type="ECO:0000256" key="2">
    <source>
        <dbReference type="ARBA" id="ARBA00022722"/>
    </source>
</evidence>
<dbReference type="GO" id="GO:0016787">
    <property type="term" value="F:hydrolase activity"/>
    <property type="evidence" value="ECO:0007669"/>
    <property type="project" value="UniProtKB-KW"/>
</dbReference>
<dbReference type="GO" id="GO:0004519">
    <property type="term" value="F:endonuclease activity"/>
    <property type="evidence" value="ECO:0007669"/>
    <property type="project" value="UniProtKB-KW"/>
</dbReference>
<dbReference type="SUPFAM" id="SSF54786">
    <property type="entry name" value="YcfA/nrd intein domain"/>
    <property type="match status" value="1"/>
</dbReference>
<proteinExistence type="predicted"/>
<dbReference type="AlphaFoldDB" id="A0A0F9IU15"/>
<evidence type="ECO:0000256" key="5">
    <source>
        <dbReference type="ARBA" id="ARBA00022884"/>
    </source>
</evidence>
<evidence type="ECO:0000256" key="6">
    <source>
        <dbReference type="ARBA" id="ARBA00023016"/>
    </source>
</evidence>
<comment type="caution">
    <text evidence="7">The sequence shown here is derived from an EMBL/GenBank/DDBJ whole genome shotgun (WGS) entry which is preliminary data.</text>
</comment>
<dbReference type="Pfam" id="PF07927">
    <property type="entry name" value="HicA_toxin"/>
    <property type="match status" value="1"/>
</dbReference>
<organism evidence="7">
    <name type="scientific">marine sediment metagenome</name>
    <dbReference type="NCBI Taxonomy" id="412755"/>
    <lineage>
        <taxon>unclassified sequences</taxon>
        <taxon>metagenomes</taxon>
        <taxon>ecological metagenomes</taxon>
    </lineage>
</organism>
<gene>
    <name evidence="7" type="ORF">LCGC14_1537760</name>
</gene>
<name>A0A0F9IU15_9ZZZZ</name>
<keyword evidence="6" id="KW-0346">Stress response</keyword>
<dbReference type="Gene3D" id="3.30.920.30">
    <property type="entry name" value="Hypothetical protein"/>
    <property type="match status" value="1"/>
</dbReference>
<dbReference type="GO" id="GO:0003729">
    <property type="term" value="F:mRNA binding"/>
    <property type="evidence" value="ECO:0007669"/>
    <property type="project" value="InterPro"/>
</dbReference>